<dbReference type="SUPFAM" id="SSF50022">
    <property type="entry name" value="ISP domain"/>
    <property type="match status" value="1"/>
</dbReference>
<keyword evidence="8" id="KW-1185">Reference proteome</keyword>
<evidence type="ECO:0000256" key="1">
    <source>
        <dbReference type="ARBA" id="ARBA00022714"/>
    </source>
</evidence>
<feature type="signal peptide" evidence="5">
    <location>
        <begin position="1"/>
        <end position="24"/>
    </location>
</feature>
<keyword evidence="5" id="KW-0732">Signal</keyword>
<evidence type="ECO:0000313" key="8">
    <source>
        <dbReference type="Proteomes" id="UP000198984"/>
    </source>
</evidence>
<feature type="domain" description="Rieske" evidence="6">
    <location>
        <begin position="50"/>
        <end position="139"/>
    </location>
</feature>
<feature type="chain" id="PRO_5011474386" evidence="5">
    <location>
        <begin position="25"/>
        <end position="141"/>
    </location>
</feature>
<proteinExistence type="predicted"/>
<keyword evidence="1" id="KW-0001">2Fe-2S</keyword>
<evidence type="ECO:0000256" key="3">
    <source>
        <dbReference type="ARBA" id="ARBA00023004"/>
    </source>
</evidence>
<evidence type="ECO:0000256" key="4">
    <source>
        <dbReference type="ARBA" id="ARBA00023014"/>
    </source>
</evidence>
<dbReference type="GO" id="GO:0046872">
    <property type="term" value="F:metal ion binding"/>
    <property type="evidence" value="ECO:0007669"/>
    <property type="project" value="UniProtKB-KW"/>
</dbReference>
<dbReference type="Pfam" id="PF00355">
    <property type="entry name" value="Rieske"/>
    <property type="match status" value="1"/>
</dbReference>
<dbReference type="RefSeq" id="WP_143081117.1">
    <property type="nucleotide sequence ID" value="NZ_FOBB01000007.1"/>
</dbReference>
<keyword evidence="4" id="KW-0411">Iron-sulfur</keyword>
<reference evidence="7 8" key="1">
    <citation type="submission" date="2016-10" db="EMBL/GenBank/DDBJ databases">
        <authorList>
            <person name="de Groot N.N."/>
        </authorList>
    </citation>
    <scope>NUCLEOTIDE SEQUENCE [LARGE SCALE GENOMIC DNA]</scope>
    <source>
        <strain evidence="7 8">DSM 21039</strain>
    </source>
</reference>
<dbReference type="PROSITE" id="PS51296">
    <property type="entry name" value="RIESKE"/>
    <property type="match status" value="1"/>
</dbReference>
<evidence type="ECO:0000313" key="7">
    <source>
        <dbReference type="EMBL" id="SEM94636.1"/>
    </source>
</evidence>
<name>A0A1H8CI18_9BACT</name>
<accession>A0A1H8CI18</accession>
<sequence length="141" mass="15601">MNRRNFLKDTCKACLLSAAAFSMADVLDACGTTMKGFKTSVNNNRVEVPLSLFATSDLQIISPKNYEYEIAVRKNADNTYEALLMRCTHQANQLIPTGNGFLCSLHGSQFDKTGMVKKGPAEKRLLQLATETNNTNLIIHI</sequence>
<dbReference type="GO" id="GO:0051537">
    <property type="term" value="F:2 iron, 2 sulfur cluster binding"/>
    <property type="evidence" value="ECO:0007669"/>
    <property type="project" value="UniProtKB-KW"/>
</dbReference>
<dbReference type="EMBL" id="FOBB01000007">
    <property type="protein sequence ID" value="SEM94636.1"/>
    <property type="molecule type" value="Genomic_DNA"/>
</dbReference>
<dbReference type="AlphaFoldDB" id="A0A1H8CI18"/>
<evidence type="ECO:0000256" key="2">
    <source>
        <dbReference type="ARBA" id="ARBA00022723"/>
    </source>
</evidence>
<dbReference type="Gene3D" id="2.102.10.10">
    <property type="entry name" value="Rieske [2Fe-2S] iron-sulphur domain"/>
    <property type="match status" value="1"/>
</dbReference>
<gene>
    <name evidence="7" type="ORF">SAMN04488505_107122</name>
</gene>
<dbReference type="InterPro" id="IPR017941">
    <property type="entry name" value="Rieske_2Fe-2S"/>
</dbReference>
<protein>
    <submittedName>
        <fullName evidence="7">Rieske [2Fe-2S] domain-containing protein</fullName>
    </submittedName>
</protein>
<keyword evidence="2" id="KW-0479">Metal-binding</keyword>
<keyword evidence="3" id="KW-0408">Iron</keyword>
<dbReference type="STRING" id="573321.SAMN04488505_107122"/>
<dbReference type="OrthoDB" id="165343at2"/>
<organism evidence="7 8">
    <name type="scientific">Chitinophaga rupis</name>
    <dbReference type="NCBI Taxonomy" id="573321"/>
    <lineage>
        <taxon>Bacteria</taxon>
        <taxon>Pseudomonadati</taxon>
        <taxon>Bacteroidota</taxon>
        <taxon>Chitinophagia</taxon>
        <taxon>Chitinophagales</taxon>
        <taxon>Chitinophagaceae</taxon>
        <taxon>Chitinophaga</taxon>
    </lineage>
</organism>
<dbReference type="CDD" id="cd03467">
    <property type="entry name" value="Rieske"/>
    <property type="match status" value="1"/>
</dbReference>
<evidence type="ECO:0000256" key="5">
    <source>
        <dbReference type="SAM" id="SignalP"/>
    </source>
</evidence>
<evidence type="ECO:0000259" key="6">
    <source>
        <dbReference type="PROSITE" id="PS51296"/>
    </source>
</evidence>
<dbReference type="Proteomes" id="UP000198984">
    <property type="component" value="Unassembled WGS sequence"/>
</dbReference>
<dbReference type="InterPro" id="IPR036922">
    <property type="entry name" value="Rieske_2Fe-2S_sf"/>
</dbReference>